<proteinExistence type="predicted"/>
<reference evidence="1 2" key="2">
    <citation type="journal article" date="2022" name="Mol. Ecol. Resour.">
        <title>The genomes of chicory, endive, great burdock and yacon provide insights into Asteraceae paleo-polyploidization history and plant inulin production.</title>
        <authorList>
            <person name="Fan W."/>
            <person name="Wang S."/>
            <person name="Wang H."/>
            <person name="Wang A."/>
            <person name="Jiang F."/>
            <person name="Liu H."/>
            <person name="Zhao H."/>
            <person name="Xu D."/>
            <person name="Zhang Y."/>
        </authorList>
    </citation>
    <scope>NUCLEOTIDE SEQUENCE [LARGE SCALE GENOMIC DNA]</scope>
    <source>
        <strain evidence="2">cv. Punajuju</strain>
        <tissue evidence="1">Leaves</tissue>
    </source>
</reference>
<sequence>MDSIFNLKENERSDRLRQIIESFGFTYVCLWSRFSNPSNCLIFMDGIYKEEHNQSSSSSGSLAMRCFVDYQKSIFLLDDYSGGVPGFAFMRNLPYMERKGLELLGMASNSAQLQFYEEARIKTAIFMGCKNGEIELGLSNGSSQNNYEIVLKKMFPGDFPQDSIPQQLDQGRASSSSSSLRSLSMDNSVEYSPFLFNMLQTTSYMPEIYPLEEAFLDRKAPHQTPPSSTMRSEDPLQRAQNQIRTSHSIPSREHEECLMTRAIIAALSSSSSPSSSPCHHPQAPPFASAFKRYRSYLGPIKQRVQSRQNLNRRSLSFFRNLSQARAQQGDQMIQTTRPTSNQLHHMIAERKRREKINESLEALKSLLPPGSKKDKASVLSKTKEYISSLESQVKELNKRNKILEAELSAKEAPDQDSGNFSGERLTIRITDIGESTSESRVVDLELNVRGESILVDLVVRLLEFMKQMDNVSVISVDASTRRLETQALTNRVVLRLRIQGSEWDDSRFQEAVRRAFDDLAQ</sequence>
<evidence type="ECO:0000313" key="1">
    <source>
        <dbReference type="EMBL" id="KAI3709677.1"/>
    </source>
</evidence>
<keyword evidence="2" id="KW-1185">Reference proteome</keyword>
<name>A0ACB9AIH9_CICIN</name>
<comment type="caution">
    <text evidence="1">The sequence shown here is derived from an EMBL/GenBank/DDBJ whole genome shotgun (WGS) entry which is preliminary data.</text>
</comment>
<accession>A0ACB9AIH9</accession>
<organism evidence="1 2">
    <name type="scientific">Cichorium intybus</name>
    <name type="common">Chicory</name>
    <dbReference type="NCBI Taxonomy" id="13427"/>
    <lineage>
        <taxon>Eukaryota</taxon>
        <taxon>Viridiplantae</taxon>
        <taxon>Streptophyta</taxon>
        <taxon>Embryophyta</taxon>
        <taxon>Tracheophyta</taxon>
        <taxon>Spermatophyta</taxon>
        <taxon>Magnoliopsida</taxon>
        <taxon>eudicotyledons</taxon>
        <taxon>Gunneridae</taxon>
        <taxon>Pentapetalae</taxon>
        <taxon>asterids</taxon>
        <taxon>campanulids</taxon>
        <taxon>Asterales</taxon>
        <taxon>Asteraceae</taxon>
        <taxon>Cichorioideae</taxon>
        <taxon>Cichorieae</taxon>
        <taxon>Cichoriinae</taxon>
        <taxon>Cichorium</taxon>
    </lineage>
</organism>
<dbReference type="EMBL" id="CM042015">
    <property type="protein sequence ID" value="KAI3709677.1"/>
    <property type="molecule type" value="Genomic_DNA"/>
</dbReference>
<evidence type="ECO:0000313" key="2">
    <source>
        <dbReference type="Proteomes" id="UP001055811"/>
    </source>
</evidence>
<reference evidence="2" key="1">
    <citation type="journal article" date="2022" name="Mol. Ecol. Resour.">
        <title>The genomes of chicory, endive, great burdock and yacon provide insights into Asteraceae palaeo-polyploidization history and plant inulin production.</title>
        <authorList>
            <person name="Fan W."/>
            <person name="Wang S."/>
            <person name="Wang H."/>
            <person name="Wang A."/>
            <person name="Jiang F."/>
            <person name="Liu H."/>
            <person name="Zhao H."/>
            <person name="Xu D."/>
            <person name="Zhang Y."/>
        </authorList>
    </citation>
    <scope>NUCLEOTIDE SEQUENCE [LARGE SCALE GENOMIC DNA]</scope>
    <source>
        <strain evidence="2">cv. Punajuju</strain>
    </source>
</reference>
<gene>
    <name evidence="1" type="ORF">L2E82_39443</name>
</gene>
<dbReference type="Proteomes" id="UP001055811">
    <property type="component" value="Linkage Group LG07"/>
</dbReference>
<protein>
    <submittedName>
        <fullName evidence="1">Uncharacterized protein</fullName>
    </submittedName>
</protein>